<feature type="compositionally biased region" description="Polar residues" evidence="1">
    <location>
        <begin position="109"/>
        <end position="119"/>
    </location>
</feature>
<dbReference type="HOGENOM" id="CLU_482728_0_0_1"/>
<organism evidence="3">
    <name type="scientific">Guillardia theta (strain CCMP2712)</name>
    <name type="common">Cryptophyte</name>
    <dbReference type="NCBI Taxonomy" id="905079"/>
    <lineage>
        <taxon>Eukaryota</taxon>
        <taxon>Cryptophyceae</taxon>
        <taxon>Pyrenomonadales</taxon>
        <taxon>Geminigeraceae</taxon>
        <taxon>Guillardia</taxon>
    </lineage>
</organism>
<proteinExistence type="predicted"/>
<feature type="region of interest" description="Disordered" evidence="1">
    <location>
        <begin position="35"/>
        <end position="68"/>
    </location>
</feature>
<dbReference type="KEGG" id="gtt:GUITHDRAFT_145268"/>
<dbReference type="GeneID" id="17293800"/>
<evidence type="ECO:0000313" key="5">
    <source>
        <dbReference type="Proteomes" id="UP000011087"/>
    </source>
</evidence>
<dbReference type="Proteomes" id="UP000011087">
    <property type="component" value="Unassembled WGS sequence"/>
</dbReference>
<reference evidence="5" key="2">
    <citation type="submission" date="2012-11" db="EMBL/GenBank/DDBJ databases">
        <authorList>
            <person name="Kuo A."/>
            <person name="Curtis B.A."/>
            <person name="Tanifuji G."/>
            <person name="Burki F."/>
            <person name="Gruber A."/>
            <person name="Irimia M."/>
            <person name="Maruyama S."/>
            <person name="Arias M.C."/>
            <person name="Ball S.G."/>
            <person name="Gile G.H."/>
            <person name="Hirakawa Y."/>
            <person name="Hopkins J.F."/>
            <person name="Rensing S.A."/>
            <person name="Schmutz J."/>
            <person name="Symeonidi A."/>
            <person name="Elias M."/>
            <person name="Eveleigh R.J."/>
            <person name="Herman E.K."/>
            <person name="Klute M.J."/>
            <person name="Nakayama T."/>
            <person name="Obornik M."/>
            <person name="Reyes-Prieto A."/>
            <person name="Armbrust E.V."/>
            <person name="Aves S.J."/>
            <person name="Beiko R.G."/>
            <person name="Coutinho P."/>
            <person name="Dacks J.B."/>
            <person name="Durnford D.G."/>
            <person name="Fast N.M."/>
            <person name="Green B.R."/>
            <person name="Grisdale C."/>
            <person name="Hempe F."/>
            <person name="Henrissat B."/>
            <person name="Hoppner M.P."/>
            <person name="Ishida K.-I."/>
            <person name="Kim E."/>
            <person name="Koreny L."/>
            <person name="Kroth P.G."/>
            <person name="Liu Y."/>
            <person name="Malik S.-B."/>
            <person name="Maier U.G."/>
            <person name="McRose D."/>
            <person name="Mock T."/>
            <person name="Neilson J.A."/>
            <person name="Onodera N.T."/>
            <person name="Poole A.M."/>
            <person name="Pritham E.J."/>
            <person name="Richards T.A."/>
            <person name="Rocap G."/>
            <person name="Roy S.W."/>
            <person name="Sarai C."/>
            <person name="Schaack S."/>
            <person name="Shirato S."/>
            <person name="Slamovits C.H."/>
            <person name="Spencer D.F."/>
            <person name="Suzuki S."/>
            <person name="Worden A.Z."/>
            <person name="Zauner S."/>
            <person name="Barry K."/>
            <person name="Bell C."/>
            <person name="Bharti A.K."/>
            <person name="Crow J.A."/>
            <person name="Grimwood J."/>
            <person name="Kramer R."/>
            <person name="Lindquist E."/>
            <person name="Lucas S."/>
            <person name="Salamov A."/>
            <person name="McFadden G.I."/>
            <person name="Lane C.E."/>
            <person name="Keeling P.J."/>
            <person name="Gray M.W."/>
            <person name="Grigoriev I.V."/>
            <person name="Archibald J.M."/>
        </authorList>
    </citation>
    <scope>NUCLEOTIDE SEQUENCE</scope>
    <source>
        <strain evidence="5">CCMP2712</strain>
    </source>
</reference>
<dbReference type="PaxDb" id="55529-EKX37022"/>
<evidence type="ECO:0000313" key="4">
    <source>
        <dbReference type="EnsemblProtists" id="EKX37022"/>
    </source>
</evidence>
<name>L1ILM0_GUITC</name>
<dbReference type="GO" id="GO:0046983">
    <property type="term" value="F:protein dimerization activity"/>
    <property type="evidence" value="ECO:0007669"/>
    <property type="project" value="InterPro"/>
</dbReference>
<dbReference type="RefSeq" id="XP_005824002.1">
    <property type="nucleotide sequence ID" value="XM_005823945.1"/>
</dbReference>
<gene>
    <name evidence="3" type="ORF">GUITHDRAFT_145268</name>
</gene>
<dbReference type="EnsemblProtists" id="EKX37022">
    <property type="protein sequence ID" value="EKX37022"/>
    <property type="gene ID" value="GUITHDRAFT_145268"/>
</dbReference>
<feature type="domain" description="BHLH" evidence="2">
    <location>
        <begin position="52"/>
        <end position="110"/>
    </location>
</feature>
<dbReference type="InterPro" id="IPR011598">
    <property type="entry name" value="bHLH_dom"/>
</dbReference>
<dbReference type="AlphaFoldDB" id="L1ILM0"/>
<feature type="compositionally biased region" description="Basic and acidic residues" evidence="1">
    <location>
        <begin position="50"/>
        <end position="59"/>
    </location>
</feature>
<dbReference type="EMBL" id="JH993064">
    <property type="protein sequence ID" value="EKX37022.1"/>
    <property type="molecule type" value="Genomic_DNA"/>
</dbReference>
<reference evidence="3 5" key="1">
    <citation type="journal article" date="2012" name="Nature">
        <title>Algal genomes reveal evolutionary mosaicism and the fate of nucleomorphs.</title>
        <authorList>
            <consortium name="DOE Joint Genome Institute"/>
            <person name="Curtis B.A."/>
            <person name="Tanifuji G."/>
            <person name="Burki F."/>
            <person name="Gruber A."/>
            <person name="Irimia M."/>
            <person name="Maruyama S."/>
            <person name="Arias M.C."/>
            <person name="Ball S.G."/>
            <person name="Gile G.H."/>
            <person name="Hirakawa Y."/>
            <person name="Hopkins J.F."/>
            <person name="Kuo A."/>
            <person name="Rensing S.A."/>
            <person name="Schmutz J."/>
            <person name="Symeonidi A."/>
            <person name="Elias M."/>
            <person name="Eveleigh R.J."/>
            <person name="Herman E.K."/>
            <person name="Klute M.J."/>
            <person name="Nakayama T."/>
            <person name="Obornik M."/>
            <person name="Reyes-Prieto A."/>
            <person name="Armbrust E.V."/>
            <person name="Aves S.J."/>
            <person name="Beiko R.G."/>
            <person name="Coutinho P."/>
            <person name="Dacks J.B."/>
            <person name="Durnford D.G."/>
            <person name="Fast N.M."/>
            <person name="Green B.R."/>
            <person name="Grisdale C.J."/>
            <person name="Hempel F."/>
            <person name="Henrissat B."/>
            <person name="Hoppner M.P."/>
            <person name="Ishida K."/>
            <person name="Kim E."/>
            <person name="Koreny L."/>
            <person name="Kroth P.G."/>
            <person name="Liu Y."/>
            <person name="Malik S.B."/>
            <person name="Maier U.G."/>
            <person name="McRose D."/>
            <person name="Mock T."/>
            <person name="Neilson J.A."/>
            <person name="Onodera N.T."/>
            <person name="Poole A.M."/>
            <person name="Pritham E.J."/>
            <person name="Richards T.A."/>
            <person name="Rocap G."/>
            <person name="Roy S.W."/>
            <person name="Sarai C."/>
            <person name="Schaack S."/>
            <person name="Shirato S."/>
            <person name="Slamovits C.H."/>
            <person name="Spencer D.F."/>
            <person name="Suzuki S."/>
            <person name="Worden A.Z."/>
            <person name="Zauner S."/>
            <person name="Barry K."/>
            <person name="Bell C."/>
            <person name="Bharti A.K."/>
            <person name="Crow J.A."/>
            <person name="Grimwood J."/>
            <person name="Kramer R."/>
            <person name="Lindquist E."/>
            <person name="Lucas S."/>
            <person name="Salamov A."/>
            <person name="McFadden G.I."/>
            <person name="Lane C.E."/>
            <person name="Keeling P.J."/>
            <person name="Gray M.W."/>
            <person name="Grigoriev I.V."/>
            <person name="Archibald J.M."/>
        </authorList>
    </citation>
    <scope>NUCLEOTIDE SEQUENCE</scope>
    <source>
        <strain evidence="3 5">CCMP2712</strain>
    </source>
</reference>
<dbReference type="PROSITE" id="PS50888">
    <property type="entry name" value="BHLH"/>
    <property type="match status" value="1"/>
</dbReference>
<sequence>MSAFYQTMPRSRAPLPAISIQPNVQDGTFCMPVVVPKKRGRKPKPVAEMQAKRRNDDRDKKRRKRDKINTLIKTLDSLVSNQANKTKQQQLRPRTLNEVLQAVVESVKHSNNPGQTDGSFSAGRRPGSAPSPELVSPETYRESLVKCPGAGFVSFDASFNILSSNTTMIEMLIGNDVLVDLAGCTGSNPGSLLVGQNLCQFLSEKESYTLRCATKNCADADKNEQGVFMISLEMFNKDGSRVLMPARIAFSQMTKEAFLFSMWVVRPLPLGSEHMDRALTRIMPNVTADESCDYECVEDKGYWIENGGQNQSGPSLFGAGIIEKLTSKVHSTGPHESKQIIQDAMTQMLNVESSMSNPFDDFHSGGRDSMTDPLSIKERFVAQRTKGGSFQGQYNLVGVPVKVFTIQENRFRVESLLMQRIIKSSFVVTGMAVPLEDGSIWLHSEQDMKDATSNNLAQSERFFYEGILSSDGCDRFKYEKFLITSDLRLSSSSRRYSCACNPSFVPVSMPLHPLEVQNIVSFSGEIWDDGDVLGTYPVFESLGTFEGKVLDQLGLSSGQSIWSMS</sequence>
<evidence type="ECO:0000313" key="3">
    <source>
        <dbReference type="EMBL" id="EKX37022.1"/>
    </source>
</evidence>
<accession>L1ILM0</accession>
<reference evidence="4" key="3">
    <citation type="submission" date="2016-03" db="UniProtKB">
        <authorList>
            <consortium name="EnsemblProtists"/>
        </authorList>
    </citation>
    <scope>IDENTIFICATION</scope>
</reference>
<protein>
    <recommendedName>
        <fullName evidence="2">BHLH domain-containing protein</fullName>
    </recommendedName>
</protein>
<evidence type="ECO:0000256" key="1">
    <source>
        <dbReference type="SAM" id="MobiDB-lite"/>
    </source>
</evidence>
<evidence type="ECO:0000259" key="2">
    <source>
        <dbReference type="PROSITE" id="PS50888"/>
    </source>
</evidence>
<feature type="region of interest" description="Disordered" evidence="1">
    <location>
        <begin position="106"/>
        <end position="137"/>
    </location>
</feature>
<keyword evidence="5" id="KW-1185">Reference proteome</keyword>